<feature type="domain" description="Carboxylesterase type B" evidence="5">
    <location>
        <begin position="6"/>
        <end position="472"/>
    </location>
</feature>
<organism evidence="6 7">
    <name type="scientific">Jejubacter calystegiae</name>
    <dbReference type="NCBI Taxonomy" id="2579935"/>
    <lineage>
        <taxon>Bacteria</taxon>
        <taxon>Pseudomonadati</taxon>
        <taxon>Pseudomonadota</taxon>
        <taxon>Gammaproteobacteria</taxon>
        <taxon>Enterobacterales</taxon>
        <taxon>Enterobacteriaceae</taxon>
        <taxon>Jejubacter</taxon>
    </lineage>
</organism>
<feature type="active site" description="Charge relay system" evidence="3">
    <location>
        <position position="401"/>
    </location>
</feature>
<accession>A0A4P8YRU5</accession>
<dbReference type="Proteomes" id="UP000302163">
    <property type="component" value="Chromosome"/>
</dbReference>
<dbReference type="PANTHER" id="PTHR11559">
    <property type="entry name" value="CARBOXYLESTERASE"/>
    <property type="match status" value="1"/>
</dbReference>
<dbReference type="InterPro" id="IPR000997">
    <property type="entry name" value="Cholinesterase"/>
</dbReference>
<feature type="active site" description="Charge relay system" evidence="3">
    <location>
        <position position="309"/>
    </location>
</feature>
<feature type="active site" description="Acyl-ester intermediate" evidence="3">
    <location>
        <position position="196"/>
    </location>
</feature>
<dbReference type="GO" id="GO:0004104">
    <property type="term" value="F:cholinesterase activity"/>
    <property type="evidence" value="ECO:0007669"/>
    <property type="project" value="InterPro"/>
</dbReference>
<dbReference type="AlphaFoldDB" id="A0A4P8YRU5"/>
<reference evidence="6 7" key="1">
    <citation type="submission" date="2019-05" db="EMBL/GenBank/DDBJ databases">
        <title>Complete genome sequence of Izhakiella calystegiae KSNA2, an endophyte isolated from beach morning glory (Calystegia soldanella).</title>
        <authorList>
            <person name="Jiang L."/>
            <person name="Jeong J.C."/>
            <person name="Kim C.Y."/>
            <person name="Kim D.H."/>
            <person name="Kim S.W."/>
            <person name="Lee j."/>
        </authorList>
    </citation>
    <scope>NUCLEOTIDE SEQUENCE [LARGE SCALE GENOMIC DNA]</scope>
    <source>
        <strain evidence="6 7">KSNA2</strain>
    </source>
</reference>
<evidence type="ECO:0000256" key="2">
    <source>
        <dbReference type="ARBA" id="ARBA00022801"/>
    </source>
</evidence>
<dbReference type="OrthoDB" id="9775851at2"/>
<dbReference type="EC" id="3.1.1.-" evidence="4"/>
<dbReference type="InterPro" id="IPR050309">
    <property type="entry name" value="Type-B_Carboxylest/Lipase"/>
</dbReference>
<dbReference type="InterPro" id="IPR029058">
    <property type="entry name" value="AB_hydrolase_fold"/>
</dbReference>
<protein>
    <recommendedName>
        <fullName evidence="4">Carboxylic ester hydrolase</fullName>
        <ecNumber evidence="4">3.1.1.-</ecNumber>
    </recommendedName>
</protein>
<proteinExistence type="inferred from homology"/>
<dbReference type="KEGG" id="izh:FEM41_18300"/>
<dbReference type="RefSeq" id="WP_138097618.1">
    <property type="nucleotide sequence ID" value="NZ_CP040428.1"/>
</dbReference>
<keyword evidence="2 4" id="KW-0378">Hydrolase</keyword>
<dbReference type="PROSITE" id="PS00941">
    <property type="entry name" value="CARBOXYLESTERASE_B_2"/>
    <property type="match status" value="1"/>
</dbReference>
<keyword evidence="7" id="KW-1185">Reference proteome</keyword>
<evidence type="ECO:0000256" key="4">
    <source>
        <dbReference type="RuleBase" id="RU361235"/>
    </source>
</evidence>
<evidence type="ECO:0000259" key="5">
    <source>
        <dbReference type="Pfam" id="PF00135"/>
    </source>
</evidence>
<evidence type="ECO:0000256" key="3">
    <source>
        <dbReference type="PIRSR" id="PIRSR600997-1"/>
    </source>
</evidence>
<dbReference type="InterPro" id="IPR019819">
    <property type="entry name" value="Carboxylesterase_B_CS"/>
</dbReference>
<sequence length="501" mass="54870">MKRPATPIVTLSQGQLIGQIEEDIAVWRGIPYAAPPVGEGRWRAPRPPVPWHGVRMADRFAPAAWQSIEACREVGGGDPGTFCEDCLYLNIWAPAQSDKPLPVMVWLHGGGYTIGAGSLPPYEGRALANRGVVVVTVNYRLGHLGFFAHPALAEEDPEGPLANFALLDQIAALEWVRDNIAAFGGDPQNITLFGESAGGRSVLSLLVSPLSAGLFHKAIAQSAYTLADEPLSEATARGEAVARHLGLENASAAQLRALPADVFWPLTSPLGTGPVPICGDRVLPQPMLESLMAGRQHPMPLMIGSNSDEASVMGVFGVDLAQQIQRMRRDHRLGLALIRMLYPGVRGDEALGRQVSRDMAFTTMGFVAMQSWQRLGQPCWRYWFDYVAEAEHATYPWGAWHGNEIPYVFDTLGTILPSREYASLEDLAFAARVADYWAAFAHLKPGQTVLAGPLPWPASKGGADRLMRMGINRRPGFKLERRFMRARSLLFKRVMKQHVTL</sequence>
<evidence type="ECO:0000313" key="7">
    <source>
        <dbReference type="Proteomes" id="UP000302163"/>
    </source>
</evidence>
<comment type="similarity">
    <text evidence="1 4">Belongs to the type-B carboxylesterase/lipase family.</text>
</comment>
<dbReference type="SUPFAM" id="SSF53474">
    <property type="entry name" value="alpha/beta-Hydrolases"/>
    <property type="match status" value="1"/>
</dbReference>
<evidence type="ECO:0000313" key="6">
    <source>
        <dbReference type="EMBL" id="QCT21462.1"/>
    </source>
</evidence>
<dbReference type="Gene3D" id="3.40.50.1820">
    <property type="entry name" value="alpha/beta hydrolase"/>
    <property type="match status" value="1"/>
</dbReference>
<gene>
    <name evidence="6" type="ORF">FEM41_18300</name>
</gene>
<dbReference type="EMBL" id="CP040428">
    <property type="protein sequence ID" value="QCT21462.1"/>
    <property type="molecule type" value="Genomic_DNA"/>
</dbReference>
<name>A0A4P8YRU5_9ENTR</name>
<evidence type="ECO:0000256" key="1">
    <source>
        <dbReference type="ARBA" id="ARBA00005964"/>
    </source>
</evidence>
<dbReference type="PROSITE" id="PS00122">
    <property type="entry name" value="CARBOXYLESTERASE_B_1"/>
    <property type="match status" value="1"/>
</dbReference>
<dbReference type="Pfam" id="PF00135">
    <property type="entry name" value="COesterase"/>
    <property type="match status" value="1"/>
</dbReference>
<dbReference type="PRINTS" id="PR00878">
    <property type="entry name" value="CHOLNESTRASE"/>
</dbReference>
<dbReference type="InterPro" id="IPR002018">
    <property type="entry name" value="CarbesteraseB"/>
</dbReference>
<dbReference type="InterPro" id="IPR019826">
    <property type="entry name" value="Carboxylesterase_B_AS"/>
</dbReference>